<sequence>MAGDSTEILHDFYPLIRVYKDGRIERFEGLDFVPASVDPETGVQAKDVEISPEFNVSARLYLPDISKFRGRDFQKLPLLVYFHGGAFVVGSTFSSTYQKHLISLAHQARVIIVSVNYRLAPEHPLPAAYEDSRLALKWVASHSTSRSGERWLLDHADFGHVYFGGDSAGGNIAHKMALKIGVEGLDGFKLDGIFLACPYFWGKDPIGNEAERKLEKKFLDKLWPFVCPNSTGGLDDPWINPAKSHHLSRLACKKVLVFVGGEDVLKDRGWYYKESLERSGWNGDVEVVEVEGEGHVFHLTSPNSQKARLMVRKLVSFLQWKMN</sequence>
<feature type="domain" description="Alpha/beta hydrolase fold-3" evidence="2">
    <location>
        <begin position="79"/>
        <end position="298"/>
    </location>
</feature>
<evidence type="ECO:0000256" key="1">
    <source>
        <dbReference type="ARBA" id="ARBA00010515"/>
    </source>
</evidence>
<dbReference type="GO" id="GO:0016787">
    <property type="term" value="F:hydrolase activity"/>
    <property type="evidence" value="ECO:0007669"/>
    <property type="project" value="InterPro"/>
</dbReference>
<comment type="similarity">
    <text evidence="1">Belongs to the 'GDXG' lipolytic enzyme family.</text>
</comment>
<dbReference type="InterPro" id="IPR013094">
    <property type="entry name" value="AB_hydrolase_3"/>
</dbReference>
<keyword evidence="4" id="KW-1185">Reference proteome</keyword>
<dbReference type="PANTHER" id="PTHR23024">
    <property type="entry name" value="ARYLACETAMIDE DEACETYLASE"/>
    <property type="match status" value="1"/>
</dbReference>
<evidence type="ECO:0000259" key="2">
    <source>
        <dbReference type="Pfam" id="PF07859"/>
    </source>
</evidence>
<dbReference type="SUPFAM" id="SSF53474">
    <property type="entry name" value="alpha/beta-Hydrolases"/>
    <property type="match status" value="1"/>
</dbReference>
<dbReference type="PANTHER" id="PTHR23024:SF467">
    <property type="entry name" value="CARBOXYLESTERASE 12-RELATED"/>
    <property type="match status" value="1"/>
</dbReference>
<dbReference type="InterPro" id="IPR029058">
    <property type="entry name" value="AB_hydrolase_fold"/>
</dbReference>
<dbReference type="Gene3D" id="3.40.50.1820">
    <property type="entry name" value="alpha/beta hydrolase"/>
    <property type="match status" value="1"/>
</dbReference>
<dbReference type="Pfam" id="PF07859">
    <property type="entry name" value="Abhydrolase_3"/>
    <property type="match status" value="1"/>
</dbReference>
<protein>
    <submittedName>
        <fullName evidence="3">OLC1v1003019C1</fullName>
    </submittedName>
</protein>
<dbReference type="EMBL" id="OX459121">
    <property type="protein sequence ID" value="CAI9104363.1"/>
    <property type="molecule type" value="Genomic_DNA"/>
</dbReference>
<evidence type="ECO:0000313" key="3">
    <source>
        <dbReference type="EMBL" id="CAI9104363.1"/>
    </source>
</evidence>
<name>A0AAV1D9R4_OLDCO</name>
<proteinExistence type="inferred from homology"/>
<dbReference type="Proteomes" id="UP001161247">
    <property type="component" value="Chromosome 4"/>
</dbReference>
<accession>A0AAV1D9R4</accession>
<organism evidence="3 4">
    <name type="scientific">Oldenlandia corymbosa var. corymbosa</name>
    <dbReference type="NCBI Taxonomy" id="529605"/>
    <lineage>
        <taxon>Eukaryota</taxon>
        <taxon>Viridiplantae</taxon>
        <taxon>Streptophyta</taxon>
        <taxon>Embryophyta</taxon>
        <taxon>Tracheophyta</taxon>
        <taxon>Spermatophyta</taxon>
        <taxon>Magnoliopsida</taxon>
        <taxon>eudicotyledons</taxon>
        <taxon>Gunneridae</taxon>
        <taxon>Pentapetalae</taxon>
        <taxon>asterids</taxon>
        <taxon>lamiids</taxon>
        <taxon>Gentianales</taxon>
        <taxon>Rubiaceae</taxon>
        <taxon>Rubioideae</taxon>
        <taxon>Spermacoceae</taxon>
        <taxon>Hedyotis-Oldenlandia complex</taxon>
        <taxon>Oldenlandia</taxon>
    </lineage>
</organism>
<dbReference type="AlphaFoldDB" id="A0AAV1D9R4"/>
<gene>
    <name evidence="3" type="ORF">OLC1_LOCUS13303</name>
</gene>
<evidence type="ECO:0000313" key="4">
    <source>
        <dbReference type="Proteomes" id="UP001161247"/>
    </source>
</evidence>
<dbReference type="InterPro" id="IPR050466">
    <property type="entry name" value="Carboxylest/Gibb_receptor"/>
</dbReference>
<reference evidence="3" key="1">
    <citation type="submission" date="2023-03" db="EMBL/GenBank/DDBJ databases">
        <authorList>
            <person name="Julca I."/>
        </authorList>
    </citation>
    <scope>NUCLEOTIDE SEQUENCE</scope>
</reference>